<protein>
    <submittedName>
        <fullName evidence="1">Uncharacterized protein</fullName>
    </submittedName>
</protein>
<organism evidence="1 2">
    <name type="scientific">Cohnella zeiphila</name>
    <dbReference type="NCBI Taxonomy" id="2761120"/>
    <lineage>
        <taxon>Bacteria</taxon>
        <taxon>Bacillati</taxon>
        <taxon>Bacillota</taxon>
        <taxon>Bacilli</taxon>
        <taxon>Bacillales</taxon>
        <taxon>Paenibacillaceae</taxon>
        <taxon>Cohnella</taxon>
    </lineage>
</organism>
<name>A0A7X0SIH1_9BACL</name>
<comment type="caution">
    <text evidence="1">The sequence shown here is derived from an EMBL/GenBank/DDBJ whole genome shotgun (WGS) entry which is preliminary data.</text>
</comment>
<gene>
    <name evidence="1" type="ORF">H7C18_06790</name>
</gene>
<proteinExistence type="predicted"/>
<evidence type="ECO:0000313" key="2">
    <source>
        <dbReference type="Proteomes" id="UP000564644"/>
    </source>
</evidence>
<dbReference type="RefSeq" id="WP_185128275.1">
    <property type="nucleotide sequence ID" value="NZ_JACJVO010000008.1"/>
</dbReference>
<keyword evidence="2" id="KW-1185">Reference proteome</keyword>
<accession>A0A7X0SIH1</accession>
<evidence type="ECO:0000313" key="1">
    <source>
        <dbReference type="EMBL" id="MBB6730606.1"/>
    </source>
</evidence>
<dbReference type="Proteomes" id="UP000564644">
    <property type="component" value="Unassembled WGS sequence"/>
</dbReference>
<dbReference type="EMBL" id="JACJVO010000008">
    <property type="protein sequence ID" value="MBB6730606.1"/>
    <property type="molecule type" value="Genomic_DNA"/>
</dbReference>
<dbReference type="AlphaFoldDB" id="A0A7X0SIH1"/>
<reference evidence="1 2" key="1">
    <citation type="submission" date="2020-08" db="EMBL/GenBank/DDBJ databases">
        <title>Cohnella phylogeny.</title>
        <authorList>
            <person name="Dunlap C."/>
        </authorList>
    </citation>
    <scope>NUCLEOTIDE SEQUENCE [LARGE SCALE GENOMIC DNA]</scope>
    <source>
        <strain evidence="1 2">CBP 2801</strain>
    </source>
</reference>
<sequence length="413" mass="47261">MPKAATLADIKNELKSIIRSNSDRGFLPYGGYNNVCHAMLRMLDDSKASEDRNEAFNIRLYLLIEMVKLFSHADASSGLHSQVIDDCLGGIDEFCKAVSAEESKKALQSILKAAKNKAFGEWEEYGYRLLRSTVHLVQDSKQAEAVYELFRILGPMYGGKEYPDRYLITQGIIERLEGAAAAEKYRMEHLHVPEIRKLVVEEAIEAGQYELAEKLSREALAQVIRHWEPSAWAYDLERIYALTGEKDKQIEIVQLILTKGDRSYYSKLKALFQAEGTWEQQREPILQKLSEAYMSHSFAALLSEENETGRLLNVVEKSPILIEHYGMQLAREYPAETYRIFEAYILNEAAEATDRRKYKGVCKLIRAYDQAGAKAEARGMIQRLIEKYPRRVAMVDELQTLDKKLMRQLPVSD</sequence>